<dbReference type="RefSeq" id="WP_101010801.1">
    <property type="nucleotide sequence ID" value="NZ_FRFC01000005.1"/>
</dbReference>
<dbReference type="PANTHER" id="PTHR42718:SF9">
    <property type="entry name" value="MAJOR FACILITATOR SUPERFAMILY MULTIDRUG TRANSPORTER MFSC"/>
    <property type="match status" value="1"/>
</dbReference>
<reference evidence="9" key="1">
    <citation type="submission" date="2016-12" db="EMBL/GenBank/DDBJ databases">
        <authorList>
            <person name="Herbold C."/>
        </authorList>
    </citation>
    <scope>NUCLEOTIDE SEQUENCE [LARGE SCALE GENOMIC DNA]</scope>
</reference>
<evidence type="ECO:0000256" key="2">
    <source>
        <dbReference type="ARBA" id="ARBA00022448"/>
    </source>
</evidence>
<dbReference type="CDD" id="cd17321">
    <property type="entry name" value="MFS_MMR_MDR_like"/>
    <property type="match status" value="1"/>
</dbReference>
<dbReference type="EMBL" id="FRFC01000005">
    <property type="protein sequence ID" value="SHO47730.1"/>
    <property type="molecule type" value="Genomic_DNA"/>
</dbReference>
<dbReference type="GO" id="GO:0016020">
    <property type="term" value="C:membrane"/>
    <property type="evidence" value="ECO:0007669"/>
    <property type="project" value="UniProtKB-SubCell"/>
</dbReference>
<proteinExistence type="predicted"/>
<comment type="subcellular location">
    <subcellularLocation>
        <location evidence="1">Membrane</location>
        <topology evidence="1">Multi-pass membrane protein</topology>
    </subcellularLocation>
</comment>
<feature type="transmembrane region" description="Helical" evidence="6">
    <location>
        <begin position="73"/>
        <end position="92"/>
    </location>
</feature>
<keyword evidence="5 6" id="KW-0472">Membrane</keyword>
<keyword evidence="4 6" id="KW-1133">Transmembrane helix</keyword>
<evidence type="ECO:0000256" key="6">
    <source>
        <dbReference type="SAM" id="Phobius"/>
    </source>
</evidence>
<feature type="transmembrane region" description="Helical" evidence="6">
    <location>
        <begin position="222"/>
        <end position="241"/>
    </location>
</feature>
<feature type="transmembrane region" description="Helical" evidence="6">
    <location>
        <begin position="297"/>
        <end position="319"/>
    </location>
</feature>
<feature type="transmembrane region" description="Helical" evidence="6">
    <location>
        <begin position="446"/>
        <end position="465"/>
    </location>
</feature>
<dbReference type="InterPro" id="IPR036259">
    <property type="entry name" value="MFS_trans_sf"/>
</dbReference>
<keyword evidence="9" id="KW-1185">Reference proteome</keyword>
<dbReference type="AlphaFoldDB" id="A0A2H1EIR1"/>
<dbReference type="PROSITE" id="PS50850">
    <property type="entry name" value="MFS"/>
    <property type="match status" value="1"/>
</dbReference>
<organism evidence="8 9">
    <name type="scientific">Nitrosotalea sinensis</name>
    <dbReference type="NCBI Taxonomy" id="1499975"/>
    <lineage>
        <taxon>Archaea</taxon>
        <taxon>Nitrososphaerota</taxon>
        <taxon>Nitrososphaeria</taxon>
        <taxon>Nitrosotaleales</taxon>
        <taxon>Nitrosotaleaceae</taxon>
        <taxon>Nitrosotalea</taxon>
    </lineage>
</organism>
<dbReference type="InterPro" id="IPR011701">
    <property type="entry name" value="MFS"/>
</dbReference>
<gene>
    <name evidence="8" type="ORF">NSIN_40208</name>
</gene>
<feature type="transmembrane region" description="Helical" evidence="6">
    <location>
        <begin position="326"/>
        <end position="345"/>
    </location>
</feature>
<evidence type="ECO:0000256" key="1">
    <source>
        <dbReference type="ARBA" id="ARBA00004141"/>
    </source>
</evidence>
<sequence length="474" mass="50979">MQYKWVALSNTTISILMASLDTNILLIGLPTVVSDLHSSLIETMWIVLSYGLVTTCVLLSFGRLADMFGRVKLYNMGLVVFTISSLFCSFAQSGTELILFRIFQAFGAAFLFSNSAAILTDAFDAKERGRALGLNQISIVIGSVLGLLLGGILTETLGWRSIFWVNVPIGTFAAIWSHKKMRELGTISGGSIDWLGNLVLVAGLLLIMLGITTGSLQMIPSLLEVVFVVTGIGVLGVFAYVESKVRQPMFDISLFKNKFFSAGNFMIFLNALARGALVLIMTFYLQGPSMRLGPFAAGIYLIPVSFTIATFGPISGWLSDKYGSRILTILGLSISTVGFLVMTRISPVTDFEGLVLPLALVGAGFGIFASPNRASIMGSVPPQRRGVAAGMSTTLVTLGNVMSLGISFAILAHAIPPQDLESVFLGSTVHNSSAVVITNFINSIHVIFYISTFALVASIIPAIILRREEEHVIY</sequence>
<name>A0A2H1EIR1_9ARCH</name>
<feature type="transmembrane region" description="Helical" evidence="6">
    <location>
        <begin position="262"/>
        <end position="285"/>
    </location>
</feature>
<feature type="transmembrane region" description="Helical" evidence="6">
    <location>
        <begin position="98"/>
        <end position="119"/>
    </location>
</feature>
<dbReference type="GO" id="GO:0022857">
    <property type="term" value="F:transmembrane transporter activity"/>
    <property type="evidence" value="ECO:0007669"/>
    <property type="project" value="InterPro"/>
</dbReference>
<dbReference type="Proteomes" id="UP000232412">
    <property type="component" value="Unassembled WGS sequence"/>
</dbReference>
<keyword evidence="2" id="KW-0813">Transport</keyword>
<evidence type="ECO:0000256" key="4">
    <source>
        <dbReference type="ARBA" id="ARBA00022989"/>
    </source>
</evidence>
<dbReference type="PANTHER" id="PTHR42718">
    <property type="entry name" value="MAJOR FACILITATOR SUPERFAMILY MULTIDRUG TRANSPORTER MFSC"/>
    <property type="match status" value="1"/>
</dbReference>
<accession>A0A2H1EIR1</accession>
<dbReference type="Pfam" id="PF07690">
    <property type="entry name" value="MFS_1"/>
    <property type="match status" value="1"/>
</dbReference>
<feature type="transmembrane region" description="Helical" evidence="6">
    <location>
        <begin position="159"/>
        <end position="177"/>
    </location>
</feature>
<evidence type="ECO:0000256" key="5">
    <source>
        <dbReference type="ARBA" id="ARBA00023136"/>
    </source>
</evidence>
<feature type="transmembrane region" description="Helical" evidence="6">
    <location>
        <begin position="12"/>
        <end position="32"/>
    </location>
</feature>
<dbReference type="SUPFAM" id="SSF103473">
    <property type="entry name" value="MFS general substrate transporter"/>
    <property type="match status" value="1"/>
</dbReference>
<evidence type="ECO:0000256" key="3">
    <source>
        <dbReference type="ARBA" id="ARBA00022692"/>
    </source>
</evidence>
<dbReference type="OrthoDB" id="117970at2157"/>
<evidence type="ECO:0000259" key="7">
    <source>
        <dbReference type="PROSITE" id="PS50850"/>
    </source>
</evidence>
<feature type="domain" description="Major facilitator superfamily (MFS) profile" evidence="7">
    <location>
        <begin position="7"/>
        <end position="469"/>
    </location>
</feature>
<feature type="transmembrane region" description="Helical" evidence="6">
    <location>
        <begin position="391"/>
        <end position="415"/>
    </location>
</feature>
<evidence type="ECO:0000313" key="8">
    <source>
        <dbReference type="EMBL" id="SHO47730.1"/>
    </source>
</evidence>
<evidence type="ECO:0000313" key="9">
    <source>
        <dbReference type="Proteomes" id="UP000232412"/>
    </source>
</evidence>
<dbReference type="Gene3D" id="1.20.1720.10">
    <property type="entry name" value="Multidrug resistance protein D"/>
    <property type="match status" value="1"/>
</dbReference>
<dbReference type="Gene3D" id="1.20.1250.20">
    <property type="entry name" value="MFS general substrate transporter like domains"/>
    <property type="match status" value="1"/>
</dbReference>
<feature type="transmembrane region" description="Helical" evidence="6">
    <location>
        <begin position="131"/>
        <end position="153"/>
    </location>
</feature>
<keyword evidence="3 6" id="KW-0812">Transmembrane</keyword>
<protein>
    <submittedName>
        <fullName evidence="8">Multidrug resistance protein</fullName>
    </submittedName>
</protein>
<feature type="transmembrane region" description="Helical" evidence="6">
    <location>
        <begin position="198"/>
        <end position="216"/>
    </location>
</feature>
<feature type="transmembrane region" description="Helical" evidence="6">
    <location>
        <begin position="44"/>
        <end position="61"/>
    </location>
</feature>
<feature type="transmembrane region" description="Helical" evidence="6">
    <location>
        <begin position="351"/>
        <end position="370"/>
    </location>
</feature>
<dbReference type="InterPro" id="IPR020846">
    <property type="entry name" value="MFS_dom"/>
</dbReference>